<feature type="transmembrane region" description="Helical" evidence="2">
    <location>
        <begin position="67"/>
        <end position="90"/>
    </location>
</feature>
<feature type="transmembrane region" description="Helical" evidence="2">
    <location>
        <begin position="36"/>
        <end position="61"/>
    </location>
</feature>
<keyword evidence="2" id="KW-0812">Transmembrane</keyword>
<keyword evidence="4" id="KW-1185">Reference proteome</keyword>
<keyword evidence="2" id="KW-0472">Membrane</keyword>
<evidence type="ECO:0008006" key="5">
    <source>
        <dbReference type="Google" id="ProtNLM"/>
    </source>
</evidence>
<organism evidence="3 4">
    <name type="scientific">Brassica napus</name>
    <name type="common">Rape</name>
    <dbReference type="NCBI Taxonomy" id="3708"/>
    <lineage>
        <taxon>Eukaryota</taxon>
        <taxon>Viridiplantae</taxon>
        <taxon>Streptophyta</taxon>
        <taxon>Embryophyta</taxon>
        <taxon>Tracheophyta</taxon>
        <taxon>Spermatophyta</taxon>
        <taxon>Magnoliopsida</taxon>
        <taxon>eudicotyledons</taxon>
        <taxon>Gunneridae</taxon>
        <taxon>Pentapetalae</taxon>
        <taxon>rosids</taxon>
        <taxon>malvids</taxon>
        <taxon>Brassicales</taxon>
        <taxon>Brassicaceae</taxon>
        <taxon>Brassiceae</taxon>
        <taxon>Brassica</taxon>
    </lineage>
</organism>
<sequence>MENSINDSLLLPVDRVEKETWRDQREGSYTEELKRIIFFAAPMAAVVIAQFTLQIISMVMVGHLGNLALASASLASSFCNVTGFSFIIGLSCALDTLSGQAYGAKLYKKLSVQTYMYS</sequence>
<dbReference type="Pfam" id="PF01554">
    <property type="entry name" value="MatE"/>
    <property type="match status" value="1"/>
</dbReference>
<dbReference type="Proteomes" id="UP000824890">
    <property type="component" value="Unassembled WGS sequence"/>
</dbReference>
<evidence type="ECO:0000256" key="1">
    <source>
        <dbReference type="ARBA" id="ARBA00010199"/>
    </source>
</evidence>
<name>A0ABQ8C7U9_BRANA</name>
<dbReference type="InterPro" id="IPR002528">
    <property type="entry name" value="MATE_fam"/>
</dbReference>
<proteinExistence type="inferred from homology"/>
<evidence type="ECO:0000256" key="2">
    <source>
        <dbReference type="SAM" id="Phobius"/>
    </source>
</evidence>
<protein>
    <recommendedName>
        <fullName evidence="5">Protein DETOXIFICATION</fullName>
    </recommendedName>
</protein>
<comment type="caution">
    <text evidence="3">The sequence shown here is derived from an EMBL/GenBank/DDBJ whole genome shotgun (WGS) entry which is preliminary data.</text>
</comment>
<dbReference type="PANTHER" id="PTHR11206">
    <property type="entry name" value="MULTIDRUG RESISTANCE PROTEIN"/>
    <property type="match status" value="1"/>
</dbReference>
<dbReference type="EMBL" id="JAGKQM010000009">
    <property type="protein sequence ID" value="KAH0913152.1"/>
    <property type="molecule type" value="Genomic_DNA"/>
</dbReference>
<comment type="similarity">
    <text evidence="1">Belongs to the multi antimicrobial extrusion (MATE) (TC 2.A.66.1) family.</text>
</comment>
<evidence type="ECO:0000313" key="4">
    <source>
        <dbReference type="Proteomes" id="UP000824890"/>
    </source>
</evidence>
<evidence type="ECO:0000313" key="3">
    <source>
        <dbReference type="EMBL" id="KAH0913152.1"/>
    </source>
</evidence>
<keyword evidence="2" id="KW-1133">Transmembrane helix</keyword>
<reference evidence="3 4" key="1">
    <citation type="submission" date="2021-05" db="EMBL/GenBank/DDBJ databases">
        <title>Genome Assembly of Synthetic Allotetraploid Brassica napus Reveals Homoeologous Exchanges between Subgenomes.</title>
        <authorList>
            <person name="Davis J.T."/>
        </authorList>
    </citation>
    <scope>NUCLEOTIDE SEQUENCE [LARGE SCALE GENOMIC DNA]</scope>
    <source>
        <strain evidence="4">cv. Da-Ae</strain>
        <tissue evidence="3">Seedling</tissue>
    </source>
</reference>
<gene>
    <name evidence="3" type="ORF">HID58_036473</name>
</gene>
<accession>A0ABQ8C7U9</accession>